<protein>
    <submittedName>
        <fullName evidence="2">Uncharacterized protein</fullName>
    </submittedName>
</protein>
<gene>
    <name evidence="2" type="ORF">C8N31_10287</name>
</gene>
<evidence type="ECO:0000313" key="2">
    <source>
        <dbReference type="EMBL" id="PTX74984.1"/>
    </source>
</evidence>
<proteinExistence type="predicted"/>
<dbReference type="RefSeq" id="WP_259274278.1">
    <property type="nucleotide sequence ID" value="NZ_CANMAK010000002.1"/>
</dbReference>
<evidence type="ECO:0000256" key="1">
    <source>
        <dbReference type="SAM" id="MobiDB-lite"/>
    </source>
</evidence>
<feature type="region of interest" description="Disordered" evidence="1">
    <location>
        <begin position="1"/>
        <end position="44"/>
    </location>
</feature>
<dbReference type="Proteomes" id="UP000244092">
    <property type="component" value="Unassembled WGS sequence"/>
</dbReference>
<accession>A0A2T6CHK5</accession>
<comment type="caution">
    <text evidence="2">The sequence shown here is derived from an EMBL/GenBank/DDBJ whole genome shotgun (WGS) entry which is preliminary data.</text>
</comment>
<feature type="compositionally biased region" description="Basic and acidic residues" evidence="1">
    <location>
        <begin position="1"/>
        <end position="12"/>
    </location>
</feature>
<reference evidence="2 3" key="1">
    <citation type="submission" date="2018-04" db="EMBL/GenBank/DDBJ databases">
        <title>Genomic Encyclopedia of Archaeal and Bacterial Type Strains, Phase II (KMG-II): from individual species to whole genera.</title>
        <authorList>
            <person name="Goeker M."/>
        </authorList>
    </citation>
    <scope>NUCLEOTIDE SEQUENCE [LARGE SCALE GENOMIC DNA]</scope>
    <source>
        <strain evidence="2 3">DSM 12244</strain>
    </source>
</reference>
<sequence length="44" mass="4924">MIRPEPKKDQQAETHQTQTPEPQAAAHQSPDQQPTPLITDYASL</sequence>
<evidence type="ECO:0000313" key="3">
    <source>
        <dbReference type="Proteomes" id="UP000244092"/>
    </source>
</evidence>
<dbReference type="AlphaFoldDB" id="A0A2T6CHK5"/>
<organism evidence="2 3">
    <name type="scientific">Sulfitobacter mediterraneus</name>
    <dbReference type="NCBI Taxonomy" id="83219"/>
    <lineage>
        <taxon>Bacteria</taxon>
        <taxon>Pseudomonadati</taxon>
        <taxon>Pseudomonadota</taxon>
        <taxon>Alphaproteobacteria</taxon>
        <taxon>Rhodobacterales</taxon>
        <taxon>Roseobacteraceae</taxon>
        <taxon>Sulfitobacter</taxon>
    </lineage>
</organism>
<dbReference type="EMBL" id="QBKU01000002">
    <property type="protein sequence ID" value="PTX74984.1"/>
    <property type="molecule type" value="Genomic_DNA"/>
</dbReference>
<name>A0A2T6CHK5_9RHOB</name>